<sequence length="367" mass="39932">MNAGQAIISATNFSDIKNFARQYGFLVFLLVGCRGGNVDDLSFDRLHADLGDMTVGSTKSAKFIFKNNSQSDIVIQEIERSCGCIIADDLRNTTVKKGDTCEFQAGISTSNVVPPLNIQKSLNVVVRSVSIGCSASPSTRTFGLTLAARVCPQLLVTSTAIRLEREAKTGNLVGRSQVKRGLVDVSLFKETAVESQSDYHTSVNFINDDLMDVRISIGSSEELLIATYRPISLAVGGSTDRTIIEVIPPVADDEILVIPRSLFVSVDSSTSAGKKPFVKKKVLFKTNNQALGRAAYKIKRVDVDTDLIAAEIVDQPYPAIGLLEISMANVPIQSVSKRNIVVHLVSDTTNTLEKEKIINIPVHFLYY</sequence>
<protein>
    <recommendedName>
        <fullName evidence="3">DUF1573 domain-containing protein</fullName>
    </recommendedName>
</protein>
<accession>L0DSM8</accession>
<dbReference type="HOGENOM" id="CLU_754194_0_0_0"/>
<dbReference type="KEGG" id="saci:Sinac_7326"/>
<reference evidence="1 2" key="1">
    <citation type="submission" date="2012-02" db="EMBL/GenBank/DDBJ databases">
        <title>Complete sequence of chromosome of Singulisphaera acidiphila DSM 18658.</title>
        <authorList>
            <consortium name="US DOE Joint Genome Institute (JGI-PGF)"/>
            <person name="Lucas S."/>
            <person name="Copeland A."/>
            <person name="Lapidus A."/>
            <person name="Glavina del Rio T."/>
            <person name="Dalin E."/>
            <person name="Tice H."/>
            <person name="Bruce D."/>
            <person name="Goodwin L."/>
            <person name="Pitluck S."/>
            <person name="Peters L."/>
            <person name="Ovchinnikova G."/>
            <person name="Chertkov O."/>
            <person name="Kyrpides N."/>
            <person name="Mavromatis K."/>
            <person name="Ivanova N."/>
            <person name="Brettin T."/>
            <person name="Detter J.C."/>
            <person name="Han C."/>
            <person name="Larimer F."/>
            <person name="Land M."/>
            <person name="Hauser L."/>
            <person name="Markowitz V."/>
            <person name="Cheng J.-F."/>
            <person name="Hugenholtz P."/>
            <person name="Woyke T."/>
            <person name="Wu D."/>
            <person name="Tindall B."/>
            <person name="Pomrenke H."/>
            <person name="Brambilla E."/>
            <person name="Klenk H.-P."/>
            <person name="Eisen J.A."/>
        </authorList>
    </citation>
    <scope>NUCLEOTIDE SEQUENCE [LARGE SCALE GENOMIC DNA]</scope>
    <source>
        <strain evidence="2">ATCC BAA-1392 / DSM 18658 / VKM B-2454 / MOB10</strain>
    </source>
</reference>
<gene>
    <name evidence="1" type="ordered locus">Sinac_7326</name>
</gene>
<dbReference type="Gene3D" id="2.60.40.10">
    <property type="entry name" value="Immunoglobulins"/>
    <property type="match status" value="1"/>
</dbReference>
<dbReference type="RefSeq" id="WP_015250435.1">
    <property type="nucleotide sequence ID" value="NC_019892.1"/>
</dbReference>
<evidence type="ECO:0000313" key="2">
    <source>
        <dbReference type="Proteomes" id="UP000010798"/>
    </source>
</evidence>
<dbReference type="InterPro" id="IPR011467">
    <property type="entry name" value="DUF1573"/>
</dbReference>
<keyword evidence="2" id="KW-1185">Reference proteome</keyword>
<dbReference type="AlphaFoldDB" id="L0DSM8"/>
<dbReference type="Proteomes" id="UP000010798">
    <property type="component" value="Chromosome"/>
</dbReference>
<dbReference type="Pfam" id="PF07610">
    <property type="entry name" value="DUF1573"/>
    <property type="match status" value="1"/>
</dbReference>
<name>L0DSM8_SINAD</name>
<evidence type="ECO:0008006" key="3">
    <source>
        <dbReference type="Google" id="ProtNLM"/>
    </source>
</evidence>
<dbReference type="EMBL" id="CP003364">
    <property type="protein sequence ID" value="AGA31366.1"/>
    <property type="molecule type" value="Genomic_DNA"/>
</dbReference>
<evidence type="ECO:0000313" key="1">
    <source>
        <dbReference type="EMBL" id="AGA31366.1"/>
    </source>
</evidence>
<organism evidence="1 2">
    <name type="scientific">Singulisphaera acidiphila (strain ATCC BAA-1392 / DSM 18658 / VKM B-2454 / MOB10)</name>
    <dbReference type="NCBI Taxonomy" id="886293"/>
    <lineage>
        <taxon>Bacteria</taxon>
        <taxon>Pseudomonadati</taxon>
        <taxon>Planctomycetota</taxon>
        <taxon>Planctomycetia</taxon>
        <taxon>Isosphaerales</taxon>
        <taxon>Isosphaeraceae</taxon>
        <taxon>Singulisphaera</taxon>
    </lineage>
</organism>
<proteinExistence type="predicted"/>
<dbReference type="InterPro" id="IPR013783">
    <property type="entry name" value="Ig-like_fold"/>
</dbReference>